<gene>
    <name evidence="2" type="ORF">PPACK8108_LOCUS4374</name>
</gene>
<evidence type="ECO:0000256" key="1">
    <source>
        <dbReference type="SAM" id="MobiDB-lite"/>
    </source>
</evidence>
<proteinExistence type="predicted"/>
<dbReference type="AlphaFoldDB" id="A0AAV0ALU0"/>
<feature type="compositionally biased region" description="Basic and acidic residues" evidence="1">
    <location>
        <begin position="260"/>
        <end position="269"/>
    </location>
</feature>
<comment type="caution">
    <text evidence="2">The sequence shown here is derived from an EMBL/GenBank/DDBJ whole genome shotgun (WGS) entry which is preliminary data.</text>
</comment>
<keyword evidence="3" id="KW-1185">Reference proteome</keyword>
<feature type="region of interest" description="Disordered" evidence="1">
    <location>
        <begin position="243"/>
        <end position="278"/>
    </location>
</feature>
<organism evidence="2 3">
    <name type="scientific">Phakopsora pachyrhizi</name>
    <name type="common">Asian soybean rust disease fungus</name>
    <dbReference type="NCBI Taxonomy" id="170000"/>
    <lineage>
        <taxon>Eukaryota</taxon>
        <taxon>Fungi</taxon>
        <taxon>Dikarya</taxon>
        <taxon>Basidiomycota</taxon>
        <taxon>Pucciniomycotina</taxon>
        <taxon>Pucciniomycetes</taxon>
        <taxon>Pucciniales</taxon>
        <taxon>Phakopsoraceae</taxon>
        <taxon>Phakopsora</taxon>
    </lineage>
</organism>
<dbReference type="EMBL" id="CALTRL010000805">
    <property type="protein sequence ID" value="CAH7669735.1"/>
    <property type="molecule type" value="Genomic_DNA"/>
</dbReference>
<protein>
    <submittedName>
        <fullName evidence="2">Expressed protein</fullName>
    </submittedName>
</protein>
<sequence length="564" mass="65166">MWFEVYCSMDIAVLISLIGIGIKPSLIRSTHIEKFSILESGSGLDLDLNLAGIHEQESAELNLDLSLGNDAFKSNKAPTAYRPTPIRFGSNPLYFSEDGFSRHELLSLGLSREKYNMMSDTESTRRSIGQLEPQTNFYLHAPPKTLNPEKLSGERITLGDSKNEGELFRINDGSSGPIKENHRIVYSNLPFKKKFTVENFPTEVETQNQNFQNSFGLKVLDTSKSYHETSYGKSLIVKELEPQKVRTSAGSSRPTKKRKVSDLERTEKGRKYRTNRTSEIKKEKDNAKVDIWKDVKVNEYKGLPSFRNWILFIMKNKSNIECLAEPYDNVLYLTTKDLKLLSKSIISNIDYYKKNRCKMFSTKQRKLKILDIYKQHDDFFSNWKTDDSTKYFEALGKSWEADYNGRTDKFQARVQCVRFATAYALQRIGYLTENNNFKIFVDIEKAKEDAYEILKSYWKTLPLGRLYTGTWQGGKNEKPTNIPLLDHLRLPKPNSALRASYGSDTLLFALRHIIPNEYYQSLFTSTRKKKKTSKNFIRNLNNIAFSVDHQKLEEISEDKNLKLD</sequence>
<accession>A0AAV0ALU0</accession>
<dbReference type="Proteomes" id="UP001153365">
    <property type="component" value="Unassembled WGS sequence"/>
</dbReference>
<reference evidence="2" key="1">
    <citation type="submission" date="2022-06" db="EMBL/GenBank/DDBJ databases">
        <authorList>
            <consortium name="SYNGENTA / RWTH Aachen University"/>
        </authorList>
    </citation>
    <scope>NUCLEOTIDE SEQUENCE</scope>
</reference>
<evidence type="ECO:0000313" key="3">
    <source>
        <dbReference type="Proteomes" id="UP001153365"/>
    </source>
</evidence>
<name>A0AAV0ALU0_PHAPC</name>
<evidence type="ECO:0000313" key="2">
    <source>
        <dbReference type="EMBL" id="CAH7669735.1"/>
    </source>
</evidence>